<keyword evidence="1" id="KW-0472">Membrane</keyword>
<reference evidence="3" key="1">
    <citation type="submission" date="2022-10" db="EMBL/GenBank/DDBJ databases">
        <title>Genome assembly of Pristionchus species.</title>
        <authorList>
            <person name="Yoshida K."/>
            <person name="Sommer R.J."/>
        </authorList>
    </citation>
    <scope>NUCLEOTIDE SEQUENCE [LARGE SCALE GENOMIC DNA]</scope>
    <source>
        <strain evidence="3">RS5460</strain>
    </source>
</reference>
<evidence type="ECO:0000313" key="2">
    <source>
        <dbReference type="EMBL" id="GMR46375.1"/>
    </source>
</evidence>
<organism evidence="2 3">
    <name type="scientific">Pristionchus mayeri</name>
    <dbReference type="NCBI Taxonomy" id="1317129"/>
    <lineage>
        <taxon>Eukaryota</taxon>
        <taxon>Metazoa</taxon>
        <taxon>Ecdysozoa</taxon>
        <taxon>Nematoda</taxon>
        <taxon>Chromadorea</taxon>
        <taxon>Rhabditida</taxon>
        <taxon>Rhabditina</taxon>
        <taxon>Diplogasteromorpha</taxon>
        <taxon>Diplogasteroidea</taxon>
        <taxon>Neodiplogasteridae</taxon>
        <taxon>Pristionchus</taxon>
    </lineage>
</organism>
<proteinExistence type="predicted"/>
<protein>
    <recommendedName>
        <fullName evidence="4">G protein-coupled receptor</fullName>
    </recommendedName>
</protein>
<feature type="transmembrane region" description="Helical" evidence="1">
    <location>
        <begin position="55"/>
        <end position="72"/>
    </location>
</feature>
<keyword evidence="3" id="KW-1185">Reference proteome</keyword>
<accession>A0AAN5CL80</accession>
<feature type="non-terminal residue" evidence="2">
    <location>
        <position position="97"/>
    </location>
</feature>
<name>A0AAN5CL80_9BILA</name>
<evidence type="ECO:0000256" key="1">
    <source>
        <dbReference type="SAM" id="Phobius"/>
    </source>
</evidence>
<dbReference type="AlphaFoldDB" id="A0AAN5CL80"/>
<feature type="non-terminal residue" evidence="2">
    <location>
        <position position="1"/>
    </location>
</feature>
<comment type="caution">
    <text evidence="2">The sequence shown here is derived from an EMBL/GenBank/DDBJ whole genome shotgun (WGS) entry which is preliminary data.</text>
</comment>
<dbReference type="Proteomes" id="UP001328107">
    <property type="component" value="Unassembled WGS sequence"/>
</dbReference>
<sequence>SLKNQRSLVFQKQYYGSQLISCYSSAPRLQLFPEKKMDEEDEEYELSLAYQIERSMYGVAIFLGFLASACTIRKFRRCYKENLDVAARLLSYKISLS</sequence>
<evidence type="ECO:0008006" key="4">
    <source>
        <dbReference type="Google" id="ProtNLM"/>
    </source>
</evidence>
<evidence type="ECO:0000313" key="3">
    <source>
        <dbReference type="Proteomes" id="UP001328107"/>
    </source>
</evidence>
<dbReference type="EMBL" id="BTRK01000004">
    <property type="protein sequence ID" value="GMR46375.1"/>
    <property type="molecule type" value="Genomic_DNA"/>
</dbReference>
<keyword evidence="1" id="KW-0812">Transmembrane</keyword>
<gene>
    <name evidence="2" type="ORF">PMAYCL1PPCAC_16570</name>
</gene>
<keyword evidence="1" id="KW-1133">Transmembrane helix</keyword>